<dbReference type="PANTHER" id="PTHR34408">
    <property type="entry name" value="FAMILY PROTEIN, PUTATIVE-RELATED"/>
    <property type="match status" value="1"/>
</dbReference>
<evidence type="ECO:0000313" key="3">
    <source>
        <dbReference type="EMBL" id="CAB4219045.1"/>
    </source>
</evidence>
<accession>A0A6J5SUN8</accession>
<dbReference type="GO" id="GO:0016998">
    <property type="term" value="P:cell wall macromolecule catabolic process"/>
    <property type="evidence" value="ECO:0007669"/>
    <property type="project" value="InterPro"/>
</dbReference>
<name>A0A6J5SUN8_9CAUD</name>
<dbReference type="SUPFAM" id="SSF47090">
    <property type="entry name" value="PGBD-like"/>
    <property type="match status" value="1"/>
</dbReference>
<dbReference type="PANTHER" id="PTHR34408:SF1">
    <property type="entry name" value="GLYCOSYL HYDROLASE FAMILY 19 DOMAIN-CONTAINING PROTEIN HI_1415"/>
    <property type="match status" value="1"/>
</dbReference>
<dbReference type="Pfam" id="PF01471">
    <property type="entry name" value="PG_binding_1"/>
    <property type="match status" value="1"/>
</dbReference>
<gene>
    <name evidence="3" type="ORF">UFOVP1604_128</name>
</gene>
<dbReference type="InterPro" id="IPR000726">
    <property type="entry name" value="Glyco_hydro_19_cat"/>
</dbReference>
<proteinExistence type="predicted"/>
<dbReference type="GO" id="GO:0004568">
    <property type="term" value="F:chitinase activity"/>
    <property type="evidence" value="ECO:0007669"/>
    <property type="project" value="InterPro"/>
</dbReference>
<dbReference type="GO" id="GO:0006032">
    <property type="term" value="P:chitin catabolic process"/>
    <property type="evidence" value="ECO:0007669"/>
    <property type="project" value="InterPro"/>
</dbReference>
<dbReference type="InterPro" id="IPR052354">
    <property type="entry name" value="Cell_Wall_Dynamics_Protein"/>
</dbReference>
<dbReference type="Gene3D" id="1.10.101.10">
    <property type="entry name" value="PGBD-like superfamily/PGBD"/>
    <property type="match status" value="1"/>
</dbReference>
<dbReference type="InterPro" id="IPR002477">
    <property type="entry name" value="Peptidoglycan-bd-like"/>
</dbReference>
<dbReference type="SUPFAM" id="SSF53955">
    <property type="entry name" value="Lysozyme-like"/>
    <property type="match status" value="1"/>
</dbReference>
<reference evidence="3" key="1">
    <citation type="submission" date="2020-05" db="EMBL/GenBank/DDBJ databases">
        <authorList>
            <person name="Chiriac C."/>
            <person name="Salcher M."/>
            <person name="Ghai R."/>
            <person name="Kavagutti S V."/>
        </authorList>
    </citation>
    <scope>NUCLEOTIDE SEQUENCE</scope>
</reference>
<evidence type="ECO:0000259" key="1">
    <source>
        <dbReference type="Pfam" id="PF00182"/>
    </source>
</evidence>
<evidence type="ECO:0000259" key="2">
    <source>
        <dbReference type="Pfam" id="PF01471"/>
    </source>
</evidence>
<dbReference type="InterPro" id="IPR036366">
    <property type="entry name" value="PGBDSf"/>
</dbReference>
<dbReference type="Gene3D" id="1.10.530.10">
    <property type="match status" value="1"/>
</dbReference>
<protein>
    <submittedName>
        <fullName evidence="3">COG3179 Predicted chitinase</fullName>
    </submittedName>
</protein>
<sequence>MLLKNGSTGPDVSQLQTKLGLKDDGQFGPVTEKKVKEWQLANGLTADGIIVQSSWDKLMGPVTAAQPVIPASEFKLSALKGLVPDAVIAQIPDTAAKFGITTSLRLAHFLSQCGHESGGFKAVQENLNYSAKGLVGTFGKYFVNEAAAAPYERQPEKIANRVYSSRMGNGAETSGEGWKFRGRGYIQLTGKENYTRFDKTVSEDILANPDLVATKYPLASAAFFFQSNNLWAICDKGADTATVTAVTKRVNGGTLGLDDRLKHFNEYYALLK</sequence>
<feature type="domain" description="Glycoside hydrolase family 19 catalytic" evidence="1">
    <location>
        <begin position="105"/>
        <end position="219"/>
    </location>
</feature>
<organism evidence="3">
    <name type="scientific">uncultured Caudovirales phage</name>
    <dbReference type="NCBI Taxonomy" id="2100421"/>
    <lineage>
        <taxon>Viruses</taxon>
        <taxon>Duplodnaviria</taxon>
        <taxon>Heunggongvirae</taxon>
        <taxon>Uroviricota</taxon>
        <taxon>Caudoviricetes</taxon>
        <taxon>Peduoviridae</taxon>
        <taxon>Maltschvirus</taxon>
        <taxon>Maltschvirus maltsch</taxon>
    </lineage>
</organism>
<dbReference type="InterPro" id="IPR023346">
    <property type="entry name" value="Lysozyme-like_dom_sf"/>
</dbReference>
<dbReference type="InterPro" id="IPR036365">
    <property type="entry name" value="PGBD-like_sf"/>
</dbReference>
<feature type="domain" description="Peptidoglycan binding-like" evidence="2">
    <location>
        <begin position="9"/>
        <end position="50"/>
    </location>
</feature>
<dbReference type="Pfam" id="PF00182">
    <property type="entry name" value="Glyco_hydro_19"/>
    <property type="match status" value="1"/>
</dbReference>
<dbReference type="EMBL" id="LR797474">
    <property type="protein sequence ID" value="CAB4219045.1"/>
    <property type="molecule type" value="Genomic_DNA"/>
</dbReference>